<evidence type="ECO:0000313" key="8">
    <source>
        <dbReference type="EMBL" id="APT84305.1"/>
    </source>
</evidence>
<evidence type="ECO:0000256" key="3">
    <source>
        <dbReference type="ARBA" id="ARBA00023002"/>
    </source>
</evidence>
<dbReference type="RefSeq" id="WP_075725273.1">
    <property type="nucleotide sequence ID" value="NZ_CP009245.1"/>
</dbReference>
<comment type="similarity">
    <text evidence="1">Belongs to the aldo/keto reductase family.</text>
</comment>
<evidence type="ECO:0000256" key="1">
    <source>
        <dbReference type="ARBA" id="ARBA00007905"/>
    </source>
</evidence>
<dbReference type="EMBL" id="CP009245">
    <property type="protein sequence ID" value="APT84305.1"/>
    <property type="molecule type" value="Genomic_DNA"/>
</dbReference>
<dbReference type="PIRSF" id="PIRSF000097">
    <property type="entry name" value="AKR"/>
    <property type="match status" value="1"/>
</dbReference>
<dbReference type="InterPro" id="IPR023210">
    <property type="entry name" value="NADP_OxRdtase_dom"/>
</dbReference>
<proteinExistence type="inferred from homology"/>
<keyword evidence="9" id="KW-1185">Reference proteome</keyword>
<feature type="domain" description="NADP-dependent oxidoreductase" evidence="7">
    <location>
        <begin position="19"/>
        <end position="263"/>
    </location>
</feature>
<dbReference type="KEGG" id="caqu:CAQU_03605"/>
<dbReference type="Gene3D" id="3.20.20.100">
    <property type="entry name" value="NADP-dependent oxidoreductase domain"/>
    <property type="match status" value="1"/>
</dbReference>
<protein>
    <submittedName>
        <fullName evidence="8">Aldo/keto reductase</fullName>
    </submittedName>
</protein>
<name>A0A1L7CEP3_9CORY</name>
<dbReference type="Proteomes" id="UP000185478">
    <property type="component" value="Chromosome"/>
</dbReference>
<evidence type="ECO:0000256" key="5">
    <source>
        <dbReference type="PIRSR" id="PIRSR000097-2"/>
    </source>
</evidence>
<dbReference type="Pfam" id="PF00248">
    <property type="entry name" value="Aldo_ket_red"/>
    <property type="match status" value="1"/>
</dbReference>
<organism evidence="8 9">
    <name type="scientific">Corynebacterium aquilae DSM 44791</name>
    <dbReference type="NCBI Taxonomy" id="1431546"/>
    <lineage>
        <taxon>Bacteria</taxon>
        <taxon>Bacillati</taxon>
        <taxon>Actinomycetota</taxon>
        <taxon>Actinomycetes</taxon>
        <taxon>Mycobacteriales</taxon>
        <taxon>Corynebacteriaceae</taxon>
        <taxon>Corynebacterium</taxon>
    </lineage>
</organism>
<dbReference type="InterPro" id="IPR018170">
    <property type="entry name" value="Aldo/ket_reductase_CS"/>
</dbReference>
<evidence type="ECO:0000259" key="7">
    <source>
        <dbReference type="Pfam" id="PF00248"/>
    </source>
</evidence>
<keyword evidence="2" id="KW-0521">NADP</keyword>
<feature type="active site" description="Proton donor" evidence="4">
    <location>
        <position position="52"/>
    </location>
</feature>
<dbReference type="InterPro" id="IPR036812">
    <property type="entry name" value="NAD(P)_OxRdtase_dom_sf"/>
</dbReference>
<dbReference type="SUPFAM" id="SSF51430">
    <property type="entry name" value="NAD(P)-linked oxidoreductase"/>
    <property type="match status" value="1"/>
</dbReference>
<dbReference type="FunFam" id="3.20.20.100:FF:000002">
    <property type="entry name" value="2,5-diketo-D-gluconic acid reductase A"/>
    <property type="match status" value="1"/>
</dbReference>
<evidence type="ECO:0000256" key="2">
    <source>
        <dbReference type="ARBA" id="ARBA00022857"/>
    </source>
</evidence>
<dbReference type="AlphaFoldDB" id="A0A1L7CEP3"/>
<dbReference type="GO" id="GO:0016616">
    <property type="term" value="F:oxidoreductase activity, acting on the CH-OH group of donors, NAD or NADP as acceptor"/>
    <property type="evidence" value="ECO:0007669"/>
    <property type="project" value="UniProtKB-ARBA"/>
</dbReference>
<dbReference type="OrthoDB" id="9804790at2"/>
<keyword evidence="3" id="KW-0560">Oxidoreductase</keyword>
<dbReference type="PANTHER" id="PTHR43827">
    <property type="entry name" value="2,5-DIKETO-D-GLUCONIC ACID REDUCTASE"/>
    <property type="match status" value="1"/>
</dbReference>
<dbReference type="STRING" id="1431546.CAQU_03605"/>
<evidence type="ECO:0000313" key="9">
    <source>
        <dbReference type="Proteomes" id="UP000185478"/>
    </source>
</evidence>
<evidence type="ECO:0000256" key="6">
    <source>
        <dbReference type="PIRSR" id="PIRSR000097-3"/>
    </source>
</evidence>
<feature type="site" description="Lowers pKa of active site Tyr" evidence="6">
    <location>
        <position position="81"/>
    </location>
</feature>
<dbReference type="PROSITE" id="PS00798">
    <property type="entry name" value="ALDOKETO_REDUCTASE_1"/>
    <property type="match status" value="1"/>
</dbReference>
<evidence type="ECO:0000256" key="4">
    <source>
        <dbReference type="PIRSR" id="PIRSR000097-1"/>
    </source>
</evidence>
<gene>
    <name evidence="8" type="ORF">CAQU_03605</name>
</gene>
<dbReference type="InterPro" id="IPR020471">
    <property type="entry name" value="AKR"/>
</dbReference>
<reference evidence="8 9" key="1">
    <citation type="submission" date="2014-08" db="EMBL/GenBank/DDBJ databases">
        <title>Complete genome sequence of Corynebacterium aquilae S-613T(T) (=DSM 44791(T)), isolated from the choana of a healthy golden eagle.</title>
        <authorList>
            <person name="Ruckert C."/>
            <person name="Albersmeier A."/>
            <person name="Winkler A."/>
            <person name="Kalinowski J."/>
        </authorList>
    </citation>
    <scope>NUCLEOTIDE SEQUENCE [LARGE SCALE GENOMIC DNA]</scope>
    <source>
        <strain evidence="8 9">S-613</strain>
    </source>
</reference>
<feature type="binding site" evidence="5">
    <location>
        <position position="112"/>
    </location>
    <ligand>
        <name>substrate</name>
    </ligand>
</feature>
<dbReference type="PANTHER" id="PTHR43827:SF3">
    <property type="entry name" value="NADP-DEPENDENT OXIDOREDUCTASE DOMAIN-CONTAINING PROTEIN"/>
    <property type="match status" value="1"/>
</dbReference>
<sequence>MVGMTKMLTLNDSTPMPQLGFGVWELTGDVAYNSVRRAIEVGYRHIDTASLYKNETEVGRAINDAVAAGDVTRDELFVTTKLWNDQHHEPEVGYQQSLERLGLDYVDLYLLHWPCPAQRSMVKAFDGMAKMQGYGTVQSIGVANFYPEALDELITRCGIVPVVNQVELHPGFSQSDIRAADAERDIVTQAWSPLGRGSILDNPVLVDIARELDATPAQVCIAFVLGLGLCALPRSSNPERIEENFRAQSLVLSEEQMSRILALDSDENRIGPDPRVWPES</sequence>
<dbReference type="PRINTS" id="PR00069">
    <property type="entry name" value="ALDKETRDTASE"/>
</dbReference>
<accession>A0A1L7CEP3</accession>